<keyword evidence="1" id="KW-0238">DNA-binding</keyword>
<dbReference type="AlphaFoldDB" id="B8I7M0"/>
<dbReference type="eggNOG" id="COG1396">
    <property type="taxonomic scope" value="Bacteria"/>
</dbReference>
<dbReference type="InterPro" id="IPR001387">
    <property type="entry name" value="Cro/C1-type_HTH"/>
</dbReference>
<evidence type="ECO:0000256" key="1">
    <source>
        <dbReference type="ARBA" id="ARBA00023125"/>
    </source>
</evidence>
<dbReference type="RefSeq" id="WP_015926163.1">
    <property type="nucleotide sequence ID" value="NC_011898.1"/>
</dbReference>
<dbReference type="SMART" id="SM00530">
    <property type="entry name" value="HTH_XRE"/>
    <property type="match status" value="1"/>
</dbReference>
<dbReference type="Proteomes" id="UP000001349">
    <property type="component" value="Chromosome"/>
</dbReference>
<dbReference type="PANTHER" id="PTHR46558">
    <property type="entry name" value="TRACRIPTIONAL REGULATORY PROTEIN-RELATED-RELATED"/>
    <property type="match status" value="1"/>
</dbReference>
<dbReference type="EMBL" id="CP001348">
    <property type="protein sequence ID" value="ACL77091.1"/>
    <property type="molecule type" value="Genomic_DNA"/>
</dbReference>
<proteinExistence type="predicted"/>
<dbReference type="InterPro" id="IPR010982">
    <property type="entry name" value="Lambda_DNA-bd_dom_sf"/>
</dbReference>
<sequence>MDYKEIGKRIRDERESFGLTRERFAEMLELSTNFVGQIERGEKKMSLETLINISDCLHISLDYLIKGTPENNINTNKLQKLIDKCSKEEISLITDMLKSMLPYLKKLK</sequence>
<dbReference type="OrthoDB" id="371153at2"/>
<dbReference type="HOGENOM" id="CLU_066192_17_6_9"/>
<dbReference type="PANTHER" id="PTHR46558:SF13">
    <property type="entry name" value="HTH-TYPE TRANSCRIPTIONAL REGULATOR IMMR"/>
    <property type="match status" value="1"/>
</dbReference>
<gene>
    <name evidence="3" type="ordered locus">Ccel_2793</name>
</gene>
<organism evidence="3 4">
    <name type="scientific">Ruminiclostridium cellulolyticum (strain ATCC 35319 / DSM 5812 / JCM 6584 / H10)</name>
    <name type="common">Clostridium cellulolyticum</name>
    <dbReference type="NCBI Taxonomy" id="394503"/>
    <lineage>
        <taxon>Bacteria</taxon>
        <taxon>Bacillati</taxon>
        <taxon>Bacillota</taxon>
        <taxon>Clostridia</taxon>
        <taxon>Eubacteriales</taxon>
        <taxon>Oscillospiraceae</taxon>
        <taxon>Ruminiclostridium</taxon>
    </lineage>
</organism>
<name>B8I7M0_RUMCH</name>
<dbReference type="Pfam" id="PF01381">
    <property type="entry name" value="HTH_3"/>
    <property type="match status" value="1"/>
</dbReference>
<dbReference type="Gene3D" id="1.10.260.40">
    <property type="entry name" value="lambda repressor-like DNA-binding domains"/>
    <property type="match status" value="1"/>
</dbReference>
<evidence type="ECO:0000259" key="2">
    <source>
        <dbReference type="PROSITE" id="PS50943"/>
    </source>
</evidence>
<dbReference type="STRING" id="394503.Ccel_2793"/>
<evidence type="ECO:0000313" key="4">
    <source>
        <dbReference type="Proteomes" id="UP000001349"/>
    </source>
</evidence>
<feature type="domain" description="HTH cro/C1-type" evidence="2">
    <location>
        <begin position="10"/>
        <end position="64"/>
    </location>
</feature>
<accession>B8I7M0</accession>
<dbReference type="PROSITE" id="PS50943">
    <property type="entry name" value="HTH_CROC1"/>
    <property type="match status" value="1"/>
</dbReference>
<evidence type="ECO:0000313" key="3">
    <source>
        <dbReference type="EMBL" id="ACL77091.1"/>
    </source>
</evidence>
<keyword evidence="4" id="KW-1185">Reference proteome</keyword>
<dbReference type="CDD" id="cd00093">
    <property type="entry name" value="HTH_XRE"/>
    <property type="match status" value="1"/>
</dbReference>
<reference evidence="3 4" key="1">
    <citation type="submission" date="2009-01" db="EMBL/GenBank/DDBJ databases">
        <title>Complete sequence of Clostridium cellulolyticum H10.</title>
        <authorList>
            <consortium name="US DOE Joint Genome Institute"/>
            <person name="Lucas S."/>
            <person name="Copeland A."/>
            <person name="Lapidus A."/>
            <person name="Glavina del Rio T."/>
            <person name="Dalin E."/>
            <person name="Tice H."/>
            <person name="Bruce D."/>
            <person name="Goodwin L."/>
            <person name="Pitluck S."/>
            <person name="Chertkov O."/>
            <person name="Saunders E."/>
            <person name="Brettin T."/>
            <person name="Detter J.C."/>
            <person name="Han C."/>
            <person name="Larimer F."/>
            <person name="Land M."/>
            <person name="Hauser L."/>
            <person name="Kyrpides N."/>
            <person name="Ivanova N."/>
            <person name="Zhou J."/>
            <person name="Richardson P."/>
        </authorList>
    </citation>
    <scope>NUCLEOTIDE SEQUENCE [LARGE SCALE GENOMIC DNA]</scope>
    <source>
        <strain evidence="4">ATCC 35319 / DSM 5812 / JCM 6584 / H10</strain>
    </source>
</reference>
<dbReference type="KEGG" id="cce:Ccel_2793"/>
<dbReference type="GO" id="GO:0003677">
    <property type="term" value="F:DNA binding"/>
    <property type="evidence" value="ECO:0007669"/>
    <property type="project" value="UniProtKB-KW"/>
</dbReference>
<protein>
    <submittedName>
        <fullName evidence="3">Transcriptional regulator, XRE family</fullName>
    </submittedName>
</protein>
<dbReference type="SUPFAM" id="SSF47413">
    <property type="entry name" value="lambda repressor-like DNA-binding domains"/>
    <property type="match status" value="1"/>
</dbReference>